<dbReference type="EMBL" id="BRXU01000017">
    <property type="protein sequence ID" value="GLC56965.1"/>
    <property type="molecule type" value="Genomic_DNA"/>
</dbReference>
<feature type="region of interest" description="Disordered" evidence="1">
    <location>
        <begin position="86"/>
        <end position="133"/>
    </location>
</feature>
<evidence type="ECO:0000313" key="3">
    <source>
        <dbReference type="Proteomes" id="UP001165080"/>
    </source>
</evidence>
<accession>A0A9W6BS56</accession>
<dbReference type="AlphaFoldDB" id="A0A9W6BS56"/>
<name>A0A9W6BS56_9CHLO</name>
<comment type="caution">
    <text evidence="2">The sequence shown here is derived from an EMBL/GenBank/DDBJ whole genome shotgun (WGS) entry which is preliminary data.</text>
</comment>
<organism evidence="2 3">
    <name type="scientific">Pleodorina starrii</name>
    <dbReference type="NCBI Taxonomy" id="330485"/>
    <lineage>
        <taxon>Eukaryota</taxon>
        <taxon>Viridiplantae</taxon>
        <taxon>Chlorophyta</taxon>
        <taxon>core chlorophytes</taxon>
        <taxon>Chlorophyceae</taxon>
        <taxon>CS clade</taxon>
        <taxon>Chlamydomonadales</taxon>
        <taxon>Volvocaceae</taxon>
        <taxon>Pleodorina</taxon>
    </lineage>
</organism>
<sequence length="267" mass="28198">MRQMAAASSVKEQRAAVDSALSLQLWRATGLAPKALQCPRHVFSSEPDCEPSTSGPPVDSFVFRVPQLPQSTQCFYNGPVDTLPTYGDQGLRLSRRPSRATAPPPPPAPVLPYTGKQPRSKPANTAKGGYSATTSQAAATTSWYDPPDCEEVDPLGNLLSQCQRRQRTSRSRRPRHELALVWCDKPTTVSLLRAAGQAAGKGGKTLSLPLRQGSQQLLQAHGLEVLNAGGSSGGGSVSSGTNSFGAVALDAKGQPLSPSSPLSEWRG</sequence>
<reference evidence="2 3" key="1">
    <citation type="journal article" date="2023" name="Commun. Biol.">
        <title>Reorganization of the ancestral sex-determining regions during the evolution of trioecy in Pleodorina starrii.</title>
        <authorList>
            <person name="Takahashi K."/>
            <person name="Suzuki S."/>
            <person name="Kawai-Toyooka H."/>
            <person name="Yamamoto K."/>
            <person name="Hamaji T."/>
            <person name="Ootsuki R."/>
            <person name="Yamaguchi H."/>
            <person name="Kawachi M."/>
            <person name="Higashiyama T."/>
            <person name="Nozaki H."/>
        </authorList>
    </citation>
    <scope>NUCLEOTIDE SEQUENCE [LARGE SCALE GENOMIC DNA]</scope>
    <source>
        <strain evidence="2 3">NIES-4479</strain>
    </source>
</reference>
<proteinExistence type="predicted"/>
<keyword evidence="3" id="KW-1185">Reference proteome</keyword>
<dbReference type="Proteomes" id="UP001165080">
    <property type="component" value="Unassembled WGS sequence"/>
</dbReference>
<evidence type="ECO:0000256" key="1">
    <source>
        <dbReference type="SAM" id="MobiDB-lite"/>
    </source>
</evidence>
<gene>
    <name evidence="2" type="primary">PLEST003137</name>
    <name evidence="2" type="ORF">PLESTB_001168400</name>
</gene>
<protein>
    <submittedName>
        <fullName evidence="2">Uncharacterized protein</fullName>
    </submittedName>
</protein>
<evidence type="ECO:0000313" key="2">
    <source>
        <dbReference type="EMBL" id="GLC56965.1"/>
    </source>
</evidence>